<dbReference type="Proteomes" id="UP000030651">
    <property type="component" value="Unassembled WGS sequence"/>
</dbReference>
<dbReference type="OrthoDB" id="3903267at2759"/>
<dbReference type="GeneID" id="19274382"/>
<evidence type="ECO:0000313" key="2">
    <source>
        <dbReference type="EMBL" id="ETS79516.1"/>
    </source>
</evidence>
<dbReference type="HOGENOM" id="CLU_536480_0_0_1"/>
<dbReference type="RefSeq" id="XP_007836141.1">
    <property type="nucleotide sequence ID" value="XM_007837950.1"/>
</dbReference>
<dbReference type="AlphaFoldDB" id="W3X2Z0"/>
<evidence type="ECO:0000313" key="3">
    <source>
        <dbReference type="Proteomes" id="UP000030651"/>
    </source>
</evidence>
<dbReference type="OMA" id="GAINTHV"/>
<keyword evidence="3" id="KW-1185">Reference proteome</keyword>
<reference evidence="3" key="1">
    <citation type="journal article" date="2015" name="BMC Genomics">
        <title>Genomic and transcriptomic analysis of the endophytic fungus Pestalotiopsis fici reveals its lifestyle and high potential for synthesis of natural products.</title>
        <authorList>
            <person name="Wang X."/>
            <person name="Zhang X."/>
            <person name="Liu L."/>
            <person name="Xiang M."/>
            <person name="Wang W."/>
            <person name="Sun X."/>
            <person name="Che Y."/>
            <person name="Guo L."/>
            <person name="Liu G."/>
            <person name="Guo L."/>
            <person name="Wang C."/>
            <person name="Yin W.B."/>
            <person name="Stadler M."/>
            <person name="Zhang X."/>
            <person name="Liu X."/>
        </authorList>
    </citation>
    <scope>NUCLEOTIDE SEQUENCE [LARGE SCALE GENOMIC DNA]</scope>
    <source>
        <strain evidence="3">W106-1 / CGMCC3.15140</strain>
    </source>
</reference>
<feature type="compositionally biased region" description="Polar residues" evidence="1">
    <location>
        <begin position="1"/>
        <end position="30"/>
    </location>
</feature>
<proteinExistence type="predicted"/>
<gene>
    <name evidence="2" type="ORF">PFICI_09369</name>
</gene>
<feature type="region of interest" description="Disordered" evidence="1">
    <location>
        <begin position="1"/>
        <end position="42"/>
    </location>
</feature>
<accession>W3X2Z0</accession>
<feature type="compositionally biased region" description="Polar residues" evidence="1">
    <location>
        <begin position="55"/>
        <end position="68"/>
    </location>
</feature>
<name>W3X2Z0_PESFW</name>
<dbReference type="KEGG" id="pfy:PFICI_09369"/>
<feature type="region of interest" description="Disordered" evidence="1">
    <location>
        <begin position="463"/>
        <end position="508"/>
    </location>
</feature>
<feature type="compositionally biased region" description="Basic residues" evidence="1">
    <location>
        <begin position="474"/>
        <end position="494"/>
    </location>
</feature>
<dbReference type="EMBL" id="KI912114">
    <property type="protein sequence ID" value="ETS79516.1"/>
    <property type="molecule type" value="Genomic_DNA"/>
</dbReference>
<protein>
    <submittedName>
        <fullName evidence="2">Uncharacterized protein</fullName>
    </submittedName>
</protein>
<organism evidence="2 3">
    <name type="scientific">Pestalotiopsis fici (strain W106-1 / CGMCC3.15140)</name>
    <dbReference type="NCBI Taxonomy" id="1229662"/>
    <lineage>
        <taxon>Eukaryota</taxon>
        <taxon>Fungi</taxon>
        <taxon>Dikarya</taxon>
        <taxon>Ascomycota</taxon>
        <taxon>Pezizomycotina</taxon>
        <taxon>Sordariomycetes</taxon>
        <taxon>Xylariomycetidae</taxon>
        <taxon>Amphisphaeriales</taxon>
        <taxon>Sporocadaceae</taxon>
        <taxon>Pestalotiopsis</taxon>
    </lineage>
</organism>
<feature type="region of interest" description="Disordered" evidence="1">
    <location>
        <begin position="52"/>
        <end position="71"/>
    </location>
</feature>
<evidence type="ECO:0000256" key="1">
    <source>
        <dbReference type="SAM" id="MobiDB-lite"/>
    </source>
</evidence>
<dbReference type="InParanoid" id="W3X2Z0"/>
<dbReference type="eggNOG" id="ENOG502RPXA">
    <property type="taxonomic scope" value="Eukaryota"/>
</dbReference>
<sequence length="508" mass="55005">MEAQLPKTTYSSESVNSRHTRNTGRITSRTYLRKTSGGSVRSNMAVHSEDHDIGTSASTSQQVDNTSVAEHHSTPAITDASITTATSVRDTPVVQYATLRNTVHNNQVSPVSAHSPRIRPLAALSGGIRSNNGVVYDAQKLLPMAEQLEAARADSRFPNTTTSYTNAQAVIDDFEHLLALEQHVRGSQDHITLYVENVRRIQERDSQIVHDNHDAHVRHTVQGLLRNQDVGEDLHAIVRQAARTASANAVERALANHNQISHSDVVRDISQAVIHTMAQEGLVSDQAVDNIDAILEDVFSVIETRILDATGPLRLNVNRMRDVNDNLHAHDNNLHAHDNNLRTVTNTLDTNLGNNLNNLTTQVGAINTHVGAVGTHVNALSTLMQVMNGTATRTNDQVGQFTQQLNSLQQVTAMLPALIREIVQQILPGAVQTALTQVLAGSLQGANAKASFMVAAQTIAATQNQPNGSDKKNSKSPKKGKKRGFFSRLFKRGGGKKDGEDGASGTSN</sequence>